<reference evidence="3" key="1">
    <citation type="journal article" date="2020" name="mSystems">
        <title>Genome- and Community-Level Interaction Insights into Carbon Utilization and Element Cycling Functions of Hydrothermarchaeota in Hydrothermal Sediment.</title>
        <authorList>
            <person name="Zhou Z."/>
            <person name="Liu Y."/>
            <person name="Xu W."/>
            <person name="Pan J."/>
            <person name="Luo Z.H."/>
            <person name="Li M."/>
        </authorList>
    </citation>
    <scope>NUCLEOTIDE SEQUENCE [LARGE SCALE GENOMIC DNA]</scope>
    <source>
        <strain evidence="3">HyVt-76</strain>
    </source>
</reference>
<dbReference type="EMBL" id="DRTD01000043">
    <property type="protein sequence ID" value="HHE54259.1"/>
    <property type="molecule type" value="Genomic_DNA"/>
</dbReference>
<feature type="short sequence motif" description="HXTX 2" evidence="2">
    <location>
        <begin position="131"/>
        <end position="134"/>
    </location>
</feature>
<protein>
    <recommendedName>
        <fullName evidence="2">RNA 2',3'-cyclic phosphodiesterase</fullName>
        <shortName evidence="2">RNA 2',3'-CPDase</shortName>
        <ecNumber evidence="2">3.1.4.58</ecNumber>
    </recommendedName>
</protein>
<keyword evidence="1 2" id="KW-0378">Hydrolase</keyword>
<dbReference type="InterPro" id="IPR004175">
    <property type="entry name" value="RNA_CPDase"/>
</dbReference>
<dbReference type="Gene3D" id="3.90.1140.10">
    <property type="entry name" value="Cyclic phosphodiesterase"/>
    <property type="match status" value="1"/>
</dbReference>
<proteinExistence type="inferred from homology"/>
<evidence type="ECO:0000256" key="2">
    <source>
        <dbReference type="HAMAP-Rule" id="MF_01940"/>
    </source>
</evidence>
<feature type="short sequence motif" description="HXTX 1" evidence="2">
    <location>
        <begin position="43"/>
        <end position="46"/>
    </location>
</feature>
<dbReference type="AlphaFoldDB" id="A0A7V5H1U1"/>
<name>A0A7V5H1U1_CALAY</name>
<dbReference type="GO" id="GO:0004113">
    <property type="term" value="F:2',3'-cyclic-nucleotide 3'-phosphodiesterase activity"/>
    <property type="evidence" value="ECO:0007669"/>
    <property type="project" value="InterPro"/>
</dbReference>
<organism evidence="3">
    <name type="scientific">Caldithrix abyssi</name>
    <dbReference type="NCBI Taxonomy" id="187145"/>
    <lineage>
        <taxon>Bacteria</taxon>
        <taxon>Pseudomonadati</taxon>
        <taxon>Calditrichota</taxon>
        <taxon>Calditrichia</taxon>
        <taxon>Calditrichales</taxon>
        <taxon>Calditrichaceae</taxon>
        <taxon>Caldithrix</taxon>
    </lineage>
</organism>
<dbReference type="PANTHER" id="PTHR35561">
    <property type="entry name" value="RNA 2',3'-CYCLIC PHOSPHODIESTERASE"/>
    <property type="match status" value="1"/>
</dbReference>
<dbReference type="EC" id="3.1.4.58" evidence="2"/>
<dbReference type="InterPro" id="IPR009097">
    <property type="entry name" value="Cyclic_Pdiesterase"/>
</dbReference>
<feature type="active site" description="Proton donor" evidence="2">
    <location>
        <position position="43"/>
    </location>
</feature>
<comment type="similarity">
    <text evidence="2">Belongs to the 2H phosphoesterase superfamily. ThpR family.</text>
</comment>
<comment type="caution">
    <text evidence="3">The sequence shown here is derived from an EMBL/GenBank/DDBJ whole genome shotgun (WGS) entry which is preliminary data.</text>
</comment>
<dbReference type="HAMAP" id="MF_01940">
    <property type="entry name" value="RNA_CPDase"/>
    <property type="match status" value="1"/>
</dbReference>
<dbReference type="Proteomes" id="UP000886111">
    <property type="component" value="Unassembled WGS sequence"/>
</dbReference>
<comment type="catalytic activity">
    <reaction evidence="2">
        <text>a 3'-end 2',3'-cyclophospho-ribonucleotide-RNA + H2O = a 3'-end 2'-phospho-ribonucleotide-RNA + H(+)</text>
        <dbReference type="Rhea" id="RHEA:11828"/>
        <dbReference type="Rhea" id="RHEA-COMP:10464"/>
        <dbReference type="Rhea" id="RHEA-COMP:17353"/>
        <dbReference type="ChEBI" id="CHEBI:15377"/>
        <dbReference type="ChEBI" id="CHEBI:15378"/>
        <dbReference type="ChEBI" id="CHEBI:83064"/>
        <dbReference type="ChEBI" id="CHEBI:173113"/>
        <dbReference type="EC" id="3.1.4.58"/>
    </reaction>
</comment>
<evidence type="ECO:0000313" key="3">
    <source>
        <dbReference type="EMBL" id="HHE54259.1"/>
    </source>
</evidence>
<accession>A0A7V5H1U1</accession>
<sequence>MEKVRSFVAIELPGELKERIDDYQRQLKPLCRHTRWVKANSLHITLKFLGDQEAELIERVQQNLEHIKGAFSPFQITVKEFGAFPGKRSPRVLWLGVISEPLQQLYQLFQFVENDLHGLGFPKEKRRFAPHLTLARVKQSGNFEPLWNFVQRNPFEPFTFKVSEIVLMRSFLKPQGAEYKALGKYAF</sequence>
<dbReference type="Pfam" id="PF13563">
    <property type="entry name" value="2_5_RNA_ligase2"/>
    <property type="match status" value="1"/>
</dbReference>
<evidence type="ECO:0000256" key="1">
    <source>
        <dbReference type="ARBA" id="ARBA00022801"/>
    </source>
</evidence>
<dbReference type="GO" id="GO:0008664">
    <property type="term" value="F:RNA 2',3'-cyclic 3'-phosphodiesterase activity"/>
    <property type="evidence" value="ECO:0007669"/>
    <property type="project" value="UniProtKB-EC"/>
</dbReference>
<dbReference type="SUPFAM" id="SSF55144">
    <property type="entry name" value="LigT-like"/>
    <property type="match status" value="1"/>
</dbReference>
<gene>
    <name evidence="3" type="primary">thpR</name>
    <name evidence="3" type="ORF">ENL21_00630</name>
</gene>
<comment type="function">
    <text evidence="2">Hydrolyzes RNA 2',3'-cyclic phosphodiester to an RNA 2'-phosphomonoester.</text>
</comment>
<dbReference type="NCBIfam" id="TIGR02258">
    <property type="entry name" value="2_5_ligase"/>
    <property type="match status" value="1"/>
</dbReference>
<feature type="active site" description="Proton acceptor" evidence="2">
    <location>
        <position position="131"/>
    </location>
</feature>
<dbReference type="PANTHER" id="PTHR35561:SF1">
    <property type="entry name" value="RNA 2',3'-CYCLIC PHOSPHODIESTERASE"/>
    <property type="match status" value="1"/>
</dbReference>